<keyword evidence="2" id="KW-0943">RNA-mediated gene silencing</keyword>
<dbReference type="SMART" id="SM00949">
    <property type="entry name" value="PAZ"/>
    <property type="match status" value="1"/>
</dbReference>
<dbReference type="PROSITE" id="PS50821">
    <property type="entry name" value="PAZ"/>
    <property type="match status" value="1"/>
</dbReference>
<protein>
    <recommendedName>
        <fullName evidence="3">PAZ domain-containing protein</fullName>
    </recommendedName>
</protein>
<dbReference type="Proteomes" id="UP000308365">
    <property type="component" value="Unassembled WGS sequence"/>
</dbReference>
<evidence type="ECO:0000313" key="4">
    <source>
        <dbReference type="EMBL" id="TKC33508.1"/>
    </source>
</evidence>
<dbReference type="AlphaFoldDB" id="A0A4U1EC02"/>
<dbReference type="Gene3D" id="2.170.260.10">
    <property type="entry name" value="paz domain"/>
    <property type="match status" value="1"/>
</dbReference>
<feature type="domain" description="PAZ" evidence="3">
    <location>
        <begin position="3"/>
        <end position="74"/>
    </location>
</feature>
<evidence type="ECO:0000259" key="3">
    <source>
        <dbReference type="PROSITE" id="PS50821"/>
    </source>
</evidence>
<keyword evidence="1" id="KW-0694">RNA-binding</keyword>
<reference evidence="5" key="1">
    <citation type="journal article" date="2019" name="IScience">
        <title>Narwhal Genome Reveals Long-Term Low Genetic Diversity despite Current Large Abundance Size.</title>
        <authorList>
            <person name="Westbury M.V."/>
            <person name="Petersen B."/>
            <person name="Garde E."/>
            <person name="Heide-Jorgensen M.P."/>
            <person name="Lorenzen E.D."/>
        </authorList>
    </citation>
    <scope>NUCLEOTIDE SEQUENCE [LARGE SCALE GENOMIC DNA]</scope>
</reference>
<dbReference type="InterPro" id="IPR003100">
    <property type="entry name" value="PAZ_dom"/>
</dbReference>
<dbReference type="EMBL" id="RWIC01002938">
    <property type="protein sequence ID" value="TKC33508.1"/>
    <property type="molecule type" value="Genomic_DNA"/>
</dbReference>
<gene>
    <name evidence="4" type="ORF">EI555_012066</name>
</gene>
<dbReference type="GO" id="GO:0031047">
    <property type="term" value="P:regulatory ncRNA-mediated gene silencing"/>
    <property type="evidence" value="ECO:0007669"/>
    <property type="project" value="UniProtKB-KW"/>
</dbReference>
<evidence type="ECO:0000256" key="1">
    <source>
        <dbReference type="ARBA" id="ARBA00022884"/>
    </source>
</evidence>
<dbReference type="InterPro" id="IPR036085">
    <property type="entry name" value="PAZ_dom_sf"/>
</dbReference>
<comment type="caution">
    <text evidence="4">The sequence shown here is derived from an EMBL/GenBank/DDBJ whole genome shotgun (WGS) entry which is preliminary data.</text>
</comment>
<evidence type="ECO:0000313" key="5">
    <source>
        <dbReference type="Proteomes" id="UP000308365"/>
    </source>
</evidence>
<evidence type="ECO:0000256" key="2">
    <source>
        <dbReference type="ARBA" id="ARBA00023158"/>
    </source>
</evidence>
<sequence>METAYDLISHTHEKAREEDAKEKILKKLVGSSVLTKYDKRTYRVDGITWEKSPSSTFTRSDGGETSFVDYYREL</sequence>
<name>A0A4U1EC02_MONMO</name>
<dbReference type="SUPFAM" id="SSF101690">
    <property type="entry name" value="PAZ domain"/>
    <property type="match status" value="1"/>
</dbReference>
<accession>A0A4U1EC02</accession>
<proteinExistence type="predicted"/>
<dbReference type="GO" id="GO:0003723">
    <property type="term" value="F:RNA binding"/>
    <property type="evidence" value="ECO:0007669"/>
    <property type="project" value="UniProtKB-KW"/>
</dbReference>
<organism evidence="4 5">
    <name type="scientific">Monodon monoceros</name>
    <name type="common">Narwhal</name>
    <name type="synonym">Ceratodon monodon</name>
    <dbReference type="NCBI Taxonomy" id="40151"/>
    <lineage>
        <taxon>Eukaryota</taxon>
        <taxon>Metazoa</taxon>
        <taxon>Chordata</taxon>
        <taxon>Craniata</taxon>
        <taxon>Vertebrata</taxon>
        <taxon>Euteleostomi</taxon>
        <taxon>Mammalia</taxon>
        <taxon>Eutheria</taxon>
        <taxon>Laurasiatheria</taxon>
        <taxon>Artiodactyla</taxon>
        <taxon>Whippomorpha</taxon>
        <taxon>Cetacea</taxon>
        <taxon>Odontoceti</taxon>
        <taxon>Monodontidae</taxon>
        <taxon>Monodon</taxon>
    </lineage>
</organism>
<dbReference type="Pfam" id="PF02170">
    <property type="entry name" value="PAZ"/>
    <property type="match status" value="1"/>
</dbReference>